<gene>
    <name evidence="17" type="ORF">ETP43_01530</name>
</gene>
<feature type="domain" description="HAMP" evidence="16">
    <location>
        <begin position="347"/>
        <end position="399"/>
    </location>
</feature>
<keyword evidence="5" id="KW-0597">Phosphoprotein</keyword>
<dbReference type="GO" id="GO:0005886">
    <property type="term" value="C:plasma membrane"/>
    <property type="evidence" value="ECO:0007669"/>
    <property type="project" value="UniProtKB-SubCell"/>
</dbReference>
<dbReference type="PANTHER" id="PTHR34220:SF11">
    <property type="entry name" value="SENSOR PROTEIN KINASE HPTS"/>
    <property type="match status" value="1"/>
</dbReference>
<comment type="caution">
    <text evidence="17">The sequence shown here is derived from an EMBL/GenBank/DDBJ whole genome shotgun (WGS) entry which is preliminary data.</text>
</comment>
<dbReference type="PROSITE" id="PS50109">
    <property type="entry name" value="HIS_KIN"/>
    <property type="match status" value="1"/>
</dbReference>
<dbReference type="AlphaFoldDB" id="A0A4Q1RER6"/>
<evidence type="ECO:0000256" key="13">
    <source>
        <dbReference type="ARBA" id="ARBA00023136"/>
    </source>
</evidence>
<keyword evidence="13 14" id="KW-0472">Membrane</keyword>
<evidence type="ECO:0000256" key="7">
    <source>
        <dbReference type="ARBA" id="ARBA00022692"/>
    </source>
</evidence>
<dbReference type="GO" id="GO:0005524">
    <property type="term" value="F:ATP binding"/>
    <property type="evidence" value="ECO:0007669"/>
    <property type="project" value="UniProtKB-KW"/>
</dbReference>
<evidence type="ECO:0000256" key="10">
    <source>
        <dbReference type="ARBA" id="ARBA00022840"/>
    </source>
</evidence>
<dbReference type="SUPFAM" id="SSF55874">
    <property type="entry name" value="ATPase domain of HSP90 chaperone/DNA topoisomerase II/histidine kinase"/>
    <property type="match status" value="1"/>
</dbReference>
<keyword evidence="8" id="KW-0547">Nucleotide-binding</keyword>
<keyword evidence="6" id="KW-0808">Transferase</keyword>
<dbReference type="Proteomes" id="UP000290106">
    <property type="component" value="Unassembled WGS sequence"/>
</dbReference>
<evidence type="ECO:0000256" key="4">
    <source>
        <dbReference type="ARBA" id="ARBA00022475"/>
    </source>
</evidence>
<evidence type="ECO:0000256" key="12">
    <source>
        <dbReference type="ARBA" id="ARBA00023012"/>
    </source>
</evidence>
<evidence type="ECO:0000256" key="2">
    <source>
        <dbReference type="ARBA" id="ARBA00004651"/>
    </source>
</evidence>
<keyword evidence="7 14" id="KW-0812">Transmembrane</keyword>
<evidence type="ECO:0000256" key="11">
    <source>
        <dbReference type="ARBA" id="ARBA00022989"/>
    </source>
</evidence>
<dbReference type="EMBL" id="SDKC01000001">
    <property type="protein sequence ID" value="RXS74054.1"/>
    <property type="molecule type" value="Genomic_DNA"/>
</dbReference>
<comment type="catalytic activity">
    <reaction evidence="1">
        <text>ATP + protein L-histidine = ADP + protein N-phospho-L-histidine.</text>
        <dbReference type="EC" id="2.7.13.3"/>
    </reaction>
</comment>
<dbReference type="InterPro" id="IPR003660">
    <property type="entry name" value="HAMP_dom"/>
</dbReference>
<protein>
    <recommendedName>
        <fullName evidence="3">histidine kinase</fullName>
        <ecNumber evidence="3">2.7.13.3</ecNumber>
    </recommendedName>
</protein>
<dbReference type="InterPro" id="IPR003594">
    <property type="entry name" value="HATPase_dom"/>
</dbReference>
<name>A0A4Q1RER6_9FIRM</name>
<evidence type="ECO:0000256" key="8">
    <source>
        <dbReference type="ARBA" id="ARBA00022741"/>
    </source>
</evidence>
<feature type="transmembrane region" description="Helical" evidence="14">
    <location>
        <begin position="40"/>
        <end position="65"/>
    </location>
</feature>
<dbReference type="EC" id="2.7.13.3" evidence="3"/>
<sequence length="624" mass="71838">MSDSFFYCNSGFFYVKMYMAIQIERQEHRMKGKGIHSRSIFVQLVVFSLLASLVPILIISIFLFYKLDSTAQEETKDYHEQITSQYMKNIEEKLQQYRNSLEVIANNTVILKTLTDETMNPYDRGEVVSQEVDNSLLLEMQSEVRNCMVYSRVQNCKVYGSRASMMQQASREVWYLQDRAMEDDWFSYFALNDSEPILSLVKDIEELDTEHLSRSQLGIIKLDVAMKRLFVPAVTEKDESATYDVIVYKNEGKDAKILYQTVKNNGSEILKKYWEDTVTEKDGGNSSGQISTYTVDGQTLEDYGVNLLFLFDNRDSWQKRVEIIEAILPLLLLLSVTVTGLIYWYSKDFSSRVELLVKKFRRAETGDLSVSEEIGGDDEIAVLDKQFNRMLGKLDQLIKTNYVQKLENKEAQLKNLQLQINPHFLYNTLETISSIAAVKQVFIVCDICGKLGEIFRYSLGKDYGELVPLEQEIAHIKNYMFIQEIRHGGRLQVFYNIDVDAMHVYIPRFILQPIVENAISHGLGNLTSVGTLEISAFEKKDRLYIRIEDDGEGMEPEKVAEIIRFINTAKPVEGKKNIGIRNVNQRIKLACGEEYGIIIESTPYQGSRFTIQLPIIREGEKNET</sequence>
<evidence type="ECO:0000259" key="16">
    <source>
        <dbReference type="PROSITE" id="PS50885"/>
    </source>
</evidence>
<proteinExistence type="predicted"/>
<evidence type="ECO:0000256" key="3">
    <source>
        <dbReference type="ARBA" id="ARBA00012438"/>
    </source>
</evidence>
<dbReference type="InterPro" id="IPR036890">
    <property type="entry name" value="HATPase_C_sf"/>
</dbReference>
<feature type="transmembrane region" description="Helical" evidence="14">
    <location>
        <begin position="323"/>
        <end position="345"/>
    </location>
</feature>
<dbReference type="PROSITE" id="PS50885">
    <property type="entry name" value="HAMP"/>
    <property type="match status" value="1"/>
</dbReference>
<keyword evidence="4" id="KW-1003">Cell membrane</keyword>
<dbReference type="InterPro" id="IPR050640">
    <property type="entry name" value="Bact_2-comp_sensor_kinase"/>
</dbReference>
<dbReference type="GO" id="GO:0000155">
    <property type="term" value="F:phosphorelay sensor kinase activity"/>
    <property type="evidence" value="ECO:0007669"/>
    <property type="project" value="InterPro"/>
</dbReference>
<dbReference type="Gene3D" id="6.10.340.10">
    <property type="match status" value="1"/>
</dbReference>
<keyword evidence="12" id="KW-0902">Two-component regulatory system</keyword>
<evidence type="ECO:0000256" key="5">
    <source>
        <dbReference type="ARBA" id="ARBA00022553"/>
    </source>
</evidence>
<accession>A0A4Q1RER6</accession>
<dbReference type="InterPro" id="IPR005467">
    <property type="entry name" value="His_kinase_dom"/>
</dbReference>
<evidence type="ECO:0000313" key="18">
    <source>
        <dbReference type="Proteomes" id="UP000290106"/>
    </source>
</evidence>
<dbReference type="Pfam" id="PF06580">
    <property type="entry name" value="His_kinase"/>
    <property type="match status" value="1"/>
</dbReference>
<evidence type="ECO:0000259" key="15">
    <source>
        <dbReference type="PROSITE" id="PS50109"/>
    </source>
</evidence>
<dbReference type="Pfam" id="PF02518">
    <property type="entry name" value="HATPase_c"/>
    <property type="match status" value="1"/>
</dbReference>
<organism evidence="17 18">
    <name type="scientific">Blautia faecicola</name>
    <dbReference type="NCBI Taxonomy" id="2509240"/>
    <lineage>
        <taxon>Bacteria</taxon>
        <taxon>Bacillati</taxon>
        <taxon>Bacillota</taxon>
        <taxon>Clostridia</taxon>
        <taxon>Lachnospirales</taxon>
        <taxon>Lachnospiraceae</taxon>
        <taxon>Blautia</taxon>
    </lineage>
</organism>
<dbReference type="InterPro" id="IPR010559">
    <property type="entry name" value="Sig_transdc_His_kin_internal"/>
</dbReference>
<evidence type="ECO:0000313" key="17">
    <source>
        <dbReference type="EMBL" id="RXS74054.1"/>
    </source>
</evidence>
<keyword evidence="18" id="KW-1185">Reference proteome</keyword>
<dbReference type="Gene3D" id="3.30.565.10">
    <property type="entry name" value="Histidine kinase-like ATPase, C-terminal domain"/>
    <property type="match status" value="1"/>
</dbReference>
<comment type="subcellular location">
    <subcellularLocation>
        <location evidence="2">Cell membrane</location>
        <topology evidence="2">Multi-pass membrane protein</topology>
    </subcellularLocation>
</comment>
<evidence type="ECO:0000256" key="1">
    <source>
        <dbReference type="ARBA" id="ARBA00000085"/>
    </source>
</evidence>
<dbReference type="CDD" id="cd06225">
    <property type="entry name" value="HAMP"/>
    <property type="match status" value="1"/>
</dbReference>
<reference evidence="17 18" key="1">
    <citation type="submission" date="2019-01" db="EMBL/GenBank/DDBJ databases">
        <title>Blautia sp. nov. KGMB01111 isolated human feces.</title>
        <authorList>
            <person name="Park J.-E."/>
            <person name="Kim J.-S."/>
            <person name="Park S.-H."/>
        </authorList>
    </citation>
    <scope>NUCLEOTIDE SEQUENCE [LARGE SCALE GENOMIC DNA]</scope>
    <source>
        <strain evidence="17 18">KGMB01111</strain>
    </source>
</reference>
<evidence type="ECO:0000256" key="14">
    <source>
        <dbReference type="SAM" id="Phobius"/>
    </source>
</evidence>
<keyword evidence="10" id="KW-0067">ATP-binding</keyword>
<evidence type="ECO:0000256" key="6">
    <source>
        <dbReference type="ARBA" id="ARBA00022679"/>
    </source>
</evidence>
<keyword evidence="9 17" id="KW-0418">Kinase</keyword>
<dbReference type="PANTHER" id="PTHR34220">
    <property type="entry name" value="SENSOR HISTIDINE KINASE YPDA"/>
    <property type="match status" value="1"/>
</dbReference>
<evidence type="ECO:0000256" key="9">
    <source>
        <dbReference type="ARBA" id="ARBA00022777"/>
    </source>
</evidence>
<feature type="domain" description="Histidine kinase" evidence="15">
    <location>
        <begin position="510"/>
        <end position="617"/>
    </location>
</feature>
<keyword evidence="11 14" id="KW-1133">Transmembrane helix</keyword>